<reference evidence="1 2" key="1">
    <citation type="submission" date="2015-07" db="EMBL/GenBank/DDBJ databases">
        <title>Draft genome sequence of the Amantichitinum ursilacus IGB-41, a new chitin-degrading bacterium.</title>
        <authorList>
            <person name="Kirstahler P."/>
            <person name="Guenther M."/>
            <person name="Grumaz C."/>
            <person name="Rupp S."/>
            <person name="Zibek S."/>
            <person name="Sohn K."/>
        </authorList>
    </citation>
    <scope>NUCLEOTIDE SEQUENCE [LARGE SCALE GENOMIC DNA]</scope>
    <source>
        <strain evidence="1 2">IGB-41</strain>
    </source>
</reference>
<dbReference type="Gene3D" id="3.10.20.30">
    <property type="match status" value="1"/>
</dbReference>
<dbReference type="OrthoDB" id="9133614at2"/>
<dbReference type="SUPFAM" id="SSF54292">
    <property type="entry name" value="2Fe-2S ferredoxin-like"/>
    <property type="match status" value="1"/>
</dbReference>
<dbReference type="InterPro" id="IPR012675">
    <property type="entry name" value="Beta-grasp_dom_sf"/>
</dbReference>
<sequence>MITLTFVSDRLDAPVVATASAGMRLIDVVRPLALSGRLPLAWRCGQGTCGACRVRIAHAAQPAPLAMGKMEHNVLARIVPDAATGEIDTPDTVRLACHLTLAHDLTVYFS</sequence>
<comment type="caution">
    <text evidence="1">The sequence shown here is derived from an EMBL/GenBank/DDBJ whole genome shotgun (WGS) entry which is preliminary data.</text>
</comment>
<dbReference type="InterPro" id="IPR036010">
    <property type="entry name" value="2Fe-2S_ferredoxin-like_sf"/>
</dbReference>
<dbReference type="Proteomes" id="UP000037939">
    <property type="component" value="Unassembled WGS sequence"/>
</dbReference>
<keyword evidence="2" id="KW-1185">Reference proteome</keyword>
<dbReference type="PROSITE" id="PS00197">
    <property type="entry name" value="2FE2S_FER_1"/>
    <property type="match status" value="1"/>
</dbReference>
<protein>
    <submittedName>
        <fullName evidence="1">Uncharacterized protein</fullName>
    </submittedName>
</protein>
<dbReference type="GO" id="GO:0051537">
    <property type="term" value="F:2 iron, 2 sulfur cluster binding"/>
    <property type="evidence" value="ECO:0007669"/>
    <property type="project" value="InterPro"/>
</dbReference>
<dbReference type="InterPro" id="IPR006058">
    <property type="entry name" value="2Fe2S_fd_BS"/>
</dbReference>
<dbReference type="RefSeq" id="WP_053938333.1">
    <property type="nucleotide sequence ID" value="NZ_LAQT01000010.1"/>
</dbReference>
<evidence type="ECO:0000313" key="1">
    <source>
        <dbReference type="EMBL" id="KPC52064.1"/>
    </source>
</evidence>
<dbReference type="STRING" id="857265.WG78_13430"/>
<organism evidence="1 2">
    <name type="scientific">Amantichitinum ursilacus</name>
    <dbReference type="NCBI Taxonomy" id="857265"/>
    <lineage>
        <taxon>Bacteria</taxon>
        <taxon>Pseudomonadati</taxon>
        <taxon>Pseudomonadota</taxon>
        <taxon>Betaproteobacteria</taxon>
        <taxon>Neisseriales</taxon>
        <taxon>Chitinibacteraceae</taxon>
        <taxon>Amantichitinum</taxon>
    </lineage>
</organism>
<dbReference type="EMBL" id="LAQT01000010">
    <property type="protein sequence ID" value="KPC52064.1"/>
    <property type="molecule type" value="Genomic_DNA"/>
</dbReference>
<proteinExistence type="predicted"/>
<dbReference type="AlphaFoldDB" id="A0A0N0XI83"/>
<gene>
    <name evidence="1" type="ORF">WG78_13430</name>
</gene>
<accession>A0A0N0XI83</accession>
<name>A0A0N0XI83_9NEIS</name>
<evidence type="ECO:0000313" key="2">
    <source>
        <dbReference type="Proteomes" id="UP000037939"/>
    </source>
</evidence>